<dbReference type="PANTHER" id="PTHR43401:SF2">
    <property type="entry name" value="L-THREONINE 3-DEHYDROGENASE"/>
    <property type="match status" value="1"/>
</dbReference>
<dbReference type="SUPFAM" id="SSF51735">
    <property type="entry name" value="NAD(P)-binding Rossmann-fold domains"/>
    <property type="match status" value="1"/>
</dbReference>
<dbReference type="Pfam" id="PF00107">
    <property type="entry name" value="ADH_zinc_N"/>
    <property type="match status" value="1"/>
</dbReference>
<feature type="domain" description="Alcohol dehydrogenase-like N-terminal" evidence="6">
    <location>
        <begin position="50"/>
        <end position="174"/>
    </location>
</feature>
<dbReference type="GO" id="GO:0046872">
    <property type="term" value="F:metal ion binding"/>
    <property type="evidence" value="ECO:0007669"/>
    <property type="project" value="UniProtKB-KW"/>
</dbReference>
<dbReference type="InterPro" id="IPR013154">
    <property type="entry name" value="ADH-like_N"/>
</dbReference>
<dbReference type="Pfam" id="PF08240">
    <property type="entry name" value="ADH_N"/>
    <property type="match status" value="1"/>
</dbReference>
<comment type="caution">
    <text evidence="7">The sequence shown here is derived from an EMBL/GenBank/DDBJ whole genome shotgun (WGS) entry which is preliminary data.</text>
</comment>
<dbReference type="Gene3D" id="3.90.180.10">
    <property type="entry name" value="Medium-chain alcohol dehydrogenases, catalytic domain"/>
    <property type="match status" value="1"/>
</dbReference>
<dbReference type="GO" id="GO:0051262">
    <property type="term" value="P:protein tetramerization"/>
    <property type="evidence" value="ECO:0007669"/>
    <property type="project" value="UniProtKB-ARBA"/>
</dbReference>
<dbReference type="Gene3D" id="3.40.50.720">
    <property type="entry name" value="NAD(P)-binding Rossmann-like Domain"/>
    <property type="match status" value="1"/>
</dbReference>
<evidence type="ECO:0000313" key="8">
    <source>
        <dbReference type="Proteomes" id="UP001595925"/>
    </source>
</evidence>
<evidence type="ECO:0000256" key="1">
    <source>
        <dbReference type="ARBA" id="ARBA00022723"/>
    </source>
</evidence>
<evidence type="ECO:0000259" key="6">
    <source>
        <dbReference type="Pfam" id="PF08240"/>
    </source>
</evidence>
<dbReference type="CDD" id="cd08231">
    <property type="entry name" value="MDR_TM0436_like"/>
    <property type="match status" value="1"/>
</dbReference>
<dbReference type="GO" id="GO:0044281">
    <property type="term" value="P:small molecule metabolic process"/>
    <property type="evidence" value="ECO:0007669"/>
    <property type="project" value="UniProtKB-ARBA"/>
</dbReference>
<evidence type="ECO:0000256" key="3">
    <source>
        <dbReference type="ARBA" id="ARBA00023002"/>
    </source>
</evidence>
<protein>
    <submittedName>
        <fullName evidence="7">Zinc-binding dehydrogenase</fullName>
    </submittedName>
</protein>
<dbReference type="GO" id="GO:0016616">
    <property type="term" value="F:oxidoreductase activity, acting on the CH-OH group of donors, NAD or NADP as acceptor"/>
    <property type="evidence" value="ECO:0007669"/>
    <property type="project" value="UniProtKB-ARBA"/>
</dbReference>
<evidence type="ECO:0000256" key="4">
    <source>
        <dbReference type="RuleBase" id="RU361277"/>
    </source>
</evidence>
<dbReference type="InterPro" id="IPR050129">
    <property type="entry name" value="Zn_alcohol_dh"/>
</dbReference>
<dbReference type="GO" id="GO:0043168">
    <property type="term" value="F:anion binding"/>
    <property type="evidence" value="ECO:0007669"/>
    <property type="project" value="UniProtKB-ARBA"/>
</dbReference>
<evidence type="ECO:0000313" key="7">
    <source>
        <dbReference type="EMBL" id="MFC4986931.1"/>
    </source>
</evidence>
<name>A0ABD5QAZ0_9EURY</name>
<evidence type="ECO:0000256" key="2">
    <source>
        <dbReference type="ARBA" id="ARBA00022833"/>
    </source>
</evidence>
<dbReference type="EMBL" id="JBHSJG010000012">
    <property type="protein sequence ID" value="MFC4986931.1"/>
    <property type="molecule type" value="Genomic_DNA"/>
</dbReference>
<feature type="domain" description="Alcohol dehydrogenase-like C-terminal" evidence="5">
    <location>
        <begin position="223"/>
        <end position="357"/>
    </location>
</feature>
<keyword evidence="8" id="KW-1185">Reference proteome</keyword>
<dbReference type="InterPro" id="IPR036291">
    <property type="entry name" value="NAD(P)-bd_dom_sf"/>
</dbReference>
<reference evidence="7 8" key="1">
    <citation type="journal article" date="2019" name="Int. J. Syst. Evol. Microbiol.">
        <title>The Global Catalogue of Microorganisms (GCM) 10K type strain sequencing project: providing services to taxonomists for standard genome sequencing and annotation.</title>
        <authorList>
            <consortium name="The Broad Institute Genomics Platform"/>
            <consortium name="The Broad Institute Genome Sequencing Center for Infectious Disease"/>
            <person name="Wu L."/>
            <person name="Ma J."/>
        </authorList>
    </citation>
    <scope>NUCLEOTIDE SEQUENCE [LARGE SCALE GENOMIC DNA]</scope>
    <source>
        <strain evidence="7 8">CGMCC 1.15824</strain>
    </source>
</reference>
<comment type="cofactor">
    <cofactor evidence="4">
        <name>Zn(2+)</name>
        <dbReference type="ChEBI" id="CHEBI:29105"/>
    </cofactor>
</comment>
<dbReference type="AlphaFoldDB" id="A0ABD5QAZ0"/>
<dbReference type="InterPro" id="IPR011032">
    <property type="entry name" value="GroES-like_sf"/>
</dbReference>
<evidence type="ECO:0000259" key="5">
    <source>
        <dbReference type="Pfam" id="PF00107"/>
    </source>
</evidence>
<keyword evidence="3" id="KW-0560">Oxidoreductase</keyword>
<dbReference type="InterPro" id="IPR002328">
    <property type="entry name" value="ADH_Zn_CS"/>
</dbReference>
<keyword evidence="2 4" id="KW-0862">Zinc</keyword>
<accession>A0ABD5QAZ0</accession>
<dbReference type="PROSITE" id="PS00059">
    <property type="entry name" value="ADH_ZINC"/>
    <property type="match status" value="1"/>
</dbReference>
<organism evidence="7 8">
    <name type="scientific">Saliphagus infecundisoli</name>
    <dbReference type="NCBI Taxonomy" id="1849069"/>
    <lineage>
        <taxon>Archaea</taxon>
        <taxon>Methanobacteriati</taxon>
        <taxon>Methanobacteriota</taxon>
        <taxon>Stenosarchaea group</taxon>
        <taxon>Halobacteria</taxon>
        <taxon>Halobacteriales</taxon>
        <taxon>Natrialbaceae</taxon>
        <taxon>Saliphagus</taxon>
    </lineage>
</organism>
<proteinExistence type="inferred from homology"/>
<keyword evidence="1 4" id="KW-0479">Metal-binding</keyword>
<dbReference type="PANTHER" id="PTHR43401">
    <property type="entry name" value="L-THREONINE 3-DEHYDROGENASE"/>
    <property type="match status" value="1"/>
</dbReference>
<sequence>MEVLFRSRRSTGSSVIWVVQEIMDDMHSRSLVMDEPGTLSVREFDVPEVGPNEVLIEVELCGVCGTDVHMNEGGMPLDFPVIPGHEFAGRIVETGEAVTTDFAGVAIEVGDAVTVCPGRACGECWYCNNVPARPTACLDRTVYGFTSIDREPTLRGGMSEYVLIEGNADFFRLPDDLDIDYGALVEPLAVASYALEQSFQSGLPFAREGYGPGQSVAVQGTGPIGLLTVATAHATGASEIIAIDMVEKRLELARKFGATRTVNIRDYDDDEALIEAVRAKGNDGIGPDVVVEAVGHPSAFEQGLRMPRNGGTLVEVGHFADAGTAEINPTWIVQNDISVESSYVYPPAQFRTSLSLLQGYRDDLPFLELFDYRVDLSEAESAFEAQATGDSYRATVHP</sequence>
<dbReference type="InterPro" id="IPR013149">
    <property type="entry name" value="ADH-like_C"/>
</dbReference>
<dbReference type="GO" id="GO:0030554">
    <property type="term" value="F:adenyl nucleotide binding"/>
    <property type="evidence" value="ECO:0007669"/>
    <property type="project" value="UniProtKB-ARBA"/>
</dbReference>
<comment type="similarity">
    <text evidence="4">Belongs to the zinc-containing alcohol dehydrogenase family.</text>
</comment>
<dbReference type="Proteomes" id="UP001595925">
    <property type="component" value="Unassembled WGS sequence"/>
</dbReference>
<gene>
    <name evidence="7" type="ORF">ACFPFO_03920</name>
</gene>
<dbReference type="SUPFAM" id="SSF50129">
    <property type="entry name" value="GroES-like"/>
    <property type="match status" value="1"/>
</dbReference>